<accession>A0A484QWK6</accession>
<dbReference type="PIRSF" id="PIRSF018266">
    <property type="entry name" value="FecR"/>
    <property type="match status" value="1"/>
</dbReference>
<dbReference type="InterPro" id="IPR006860">
    <property type="entry name" value="FecR"/>
</dbReference>
<evidence type="ECO:0000259" key="4">
    <source>
        <dbReference type="Pfam" id="PF16220"/>
    </source>
</evidence>
<evidence type="ECO:0000313" key="9">
    <source>
        <dbReference type="EMBL" id="VFR76227.1"/>
    </source>
</evidence>
<dbReference type="InterPro" id="IPR032623">
    <property type="entry name" value="FecR_N"/>
</dbReference>
<dbReference type="InterPro" id="IPR012373">
    <property type="entry name" value="Ferrdict_sens_TM"/>
</dbReference>
<dbReference type="Pfam" id="PF04773">
    <property type="entry name" value="FecR"/>
    <property type="match status" value="1"/>
</dbReference>
<dbReference type="PANTHER" id="PTHR30273">
    <property type="entry name" value="PERIPLASMIC SIGNAL SENSOR AND SIGMA FACTOR ACTIVATOR FECR-RELATED"/>
    <property type="match status" value="1"/>
</dbReference>
<dbReference type="EMBL" id="CAADIA010000004">
    <property type="protein sequence ID" value="VFR25210.1"/>
    <property type="molecule type" value="Genomic_DNA"/>
</dbReference>
<dbReference type="EMBL" id="CAADIC010000028">
    <property type="protein sequence ID" value="VFR42724.1"/>
    <property type="molecule type" value="Genomic_DNA"/>
</dbReference>
<evidence type="ECO:0000313" key="7">
    <source>
        <dbReference type="EMBL" id="VFR61714.1"/>
    </source>
</evidence>
<feature type="compositionally biased region" description="Basic residues" evidence="1">
    <location>
        <begin position="1"/>
        <end position="11"/>
    </location>
</feature>
<evidence type="ECO:0000313" key="6">
    <source>
        <dbReference type="EMBL" id="VFR42724.1"/>
    </source>
</evidence>
<evidence type="ECO:0000313" key="5">
    <source>
        <dbReference type="EMBL" id="VFR25210.1"/>
    </source>
</evidence>
<dbReference type="Pfam" id="PF16220">
    <property type="entry name" value="DUF4880"/>
    <property type="match status" value="1"/>
</dbReference>
<feature type="region of interest" description="Disordered" evidence="1">
    <location>
        <begin position="1"/>
        <end position="24"/>
    </location>
</feature>
<feature type="domain" description="FecR N-terminal" evidence="4">
    <location>
        <begin position="29"/>
        <end position="68"/>
    </location>
</feature>
<dbReference type="EMBL" id="CAADIJ010000002">
    <property type="protein sequence ID" value="VFR61714.1"/>
    <property type="molecule type" value="Genomic_DNA"/>
</dbReference>
<protein>
    <submittedName>
        <fullName evidence="6">Putative transmembrane sensor</fullName>
    </submittedName>
</protein>
<keyword evidence="2" id="KW-0472">Membrane</keyword>
<dbReference type="AlphaFoldDB" id="A0A484QWK6"/>
<dbReference type="GO" id="GO:0016989">
    <property type="term" value="F:sigma factor antagonist activity"/>
    <property type="evidence" value="ECO:0007669"/>
    <property type="project" value="TreeGrafter"/>
</dbReference>
<evidence type="ECO:0000259" key="3">
    <source>
        <dbReference type="Pfam" id="PF04773"/>
    </source>
</evidence>
<feature type="transmembrane region" description="Helical" evidence="2">
    <location>
        <begin position="95"/>
        <end position="116"/>
    </location>
</feature>
<gene>
    <name evidence="6" type="ORF">ANDA3_2617</name>
    <name evidence="5" type="ORF">ANK1_2375</name>
    <name evidence="8" type="ORF">ANK2_2376</name>
    <name evidence="9" type="ORF">DAR2_2484</name>
    <name evidence="7" type="ORF">DAR3_2483</name>
</gene>
<keyword evidence="2" id="KW-1133">Transmembrane helix</keyword>
<dbReference type="EMBL" id="CAADIL010000023">
    <property type="protein sequence ID" value="VFR76227.1"/>
    <property type="molecule type" value="Genomic_DNA"/>
</dbReference>
<name>A0A484QWK6_9ZZZZ</name>
<dbReference type="EMBL" id="CAADIF010000008">
    <property type="protein sequence ID" value="VFR75223.1"/>
    <property type="molecule type" value="Genomic_DNA"/>
</dbReference>
<organism evidence="6">
    <name type="scientific">plant metagenome</name>
    <dbReference type="NCBI Taxonomy" id="1297885"/>
    <lineage>
        <taxon>unclassified sequences</taxon>
        <taxon>metagenomes</taxon>
        <taxon>organismal metagenomes</taxon>
    </lineage>
</organism>
<reference evidence="6" key="1">
    <citation type="submission" date="2019-03" db="EMBL/GenBank/DDBJ databases">
        <authorList>
            <person name="Danneels B."/>
        </authorList>
    </citation>
    <scope>NUCLEOTIDE SEQUENCE</scope>
</reference>
<dbReference type="Gene3D" id="2.60.120.1440">
    <property type="match status" value="1"/>
</dbReference>
<evidence type="ECO:0000256" key="1">
    <source>
        <dbReference type="SAM" id="MobiDB-lite"/>
    </source>
</evidence>
<evidence type="ECO:0000313" key="8">
    <source>
        <dbReference type="EMBL" id="VFR75223.1"/>
    </source>
</evidence>
<dbReference type="PANTHER" id="PTHR30273:SF2">
    <property type="entry name" value="PROTEIN FECR"/>
    <property type="match status" value="1"/>
</dbReference>
<evidence type="ECO:0000256" key="2">
    <source>
        <dbReference type="SAM" id="Phobius"/>
    </source>
</evidence>
<feature type="domain" description="FecR protein" evidence="3">
    <location>
        <begin position="128"/>
        <end position="225"/>
    </location>
</feature>
<keyword evidence="2 6" id="KW-0812">Transmembrane</keyword>
<sequence>MGSTMSKRHGATRATGHTDVEMPAGTDAEAARWALRLQRGLDARERAAFEAWLVEDAAHAEALSAMQDTARRLRAMSGTQLAAARPARRAWLRRVGLPAAGAAGLAVVAGGGWLAWQGRDDGLGAPWRVATARGEIRPIALPDGSQLVLDTQTQVDVRYGEHGREITVHEGQGWLSVQADPARPLVVHAGGLRIAVVGTQFTVRHTRSGLDAGGVRVVVEAGRVRVRRAQPGWRELVGESGLRDVSLSVGQAYVLDASGRSGVVPAPASGATALWREGRLDFEDTPLAQALEEFGRYGVTGAVIKEPAIGAWRVGGSYSLRNLAGFLAALAQQLPVQVEQGATGVFEIRAL</sequence>
<proteinExistence type="predicted"/>